<comment type="caution">
    <text evidence="1">The sequence shown here is derived from an EMBL/GenBank/DDBJ whole genome shotgun (WGS) entry which is preliminary data.</text>
</comment>
<evidence type="ECO:0000313" key="2">
    <source>
        <dbReference type="Proteomes" id="UP001151760"/>
    </source>
</evidence>
<dbReference type="InterPro" id="IPR011989">
    <property type="entry name" value="ARM-like"/>
</dbReference>
<name>A0ABQ5HJ12_9ASTR</name>
<reference evidence="1" key="1">
    <citation type="journal article" date="2022" name="Int. J. Mol. Sci.">
        <title>Draft Genome of Tanacetum Coccineum: Genomic Comparison of Closely Related Tanacetum-Family Plants.</title>
        <authorList>
            <person name="Yamashiro T."/>
            <person name="Shiraishi A."/>
            <person name="Nakayama K."/>
            <person name="Satake H."/>
        </authorList>
    </citation>
    <scope>NUCLEOTIDE SEQUENCE</scope>
</reference>
<accession>A0ABQ5HJ12</accession>
<dbReference type="Proteomes" id="UP001151760">
    <property type="component" value="Unassembled WGS sequence"/>
</dbReference>
<protein>
    <submittedName>
        <fullName evidence="1">Transportin MOS14</fullName>
    </submittedName>
</protein>
<keyword evidence="2" id="KW-1185">Reference proteome</keyword>
<dbReference type="Gene3D" id="1.25.10.10">
    <property type="entry name" value="Leucine-rich Repeat Variant"/>
    <property type="match status" value="1"/>
</dbReference>
<dbReference type="EMBL" id="BQNB010019635">
    <property type="protein sequence ID" value="GJT87389.1"/>
    <property type="molecule type" value="Genomic_DNA"/>
</dbReference>
<gene>
    <name evidence="1" type="ORF">Tco_1069106</name>
</gene>
<proteinExistence type="predicted"/>
<evidence type="ECO:0000313" key="1">
    <source>
        <dbReference type="EMBL" id="GJT87389.1"/>
    </source>
</evidence>
<organism evidence="1 2">
    <name type="scientific">Tanacetum coccineum</name>
    <dbReference type="NCBI Taxonomy" id="301880"/>
    <lineage>
        <taxon>Eukaryota</taxon>
        <taxon>Viridiplantae</taxon>
        <taxon>Streptophyta</taxon>
        <taxon>Embryophyta</taxon>
        <taxon>Tracheophyta</taxon>
        <taxon>Spermatophyta</taxon>
        <taxon>Magnoliopsida</taxon>
        <taxon>eudicotyledons</taxon>
        <taxon>Gunneridae</taxon>
        <taxon>Pentapetalae</taxon>
        <taxon>asterids</taxon>
        <taxon>campanulids</taxon>
        <taxon>Asterales</taxon>
        <taxon>Asteraceae</taxon>
        <taxon>Asteroideae</taxon>
        <taxon>Anthemideae</taxon>
        <taxon>Anthemidinae</taxon>
        <taxon>Tanacetum</taxon>
    </lineage>
</organism>
<sequence length="249" mass="27313">MSDDGREYGRYTDKIRPGNGIGNVPIIRETFRRRIHGVSVPMAFPNGYESPIGVSVLQSCLHLKVEPELLLQGPIENSTNKTSCLTVGAYTKWIDGAPSGLSFLPSVIGILVSGISMSEDSAVAAALAFRTFVMICWVEERIVEGSIEGSVVHIQGVRTIIIRPSRAISSSGLGETQVLKLQAAPFTLRLSHRPLNTQPSFIVDDMNGELQDGHFITKNTKDSKSDDEADHFDSIQFRKSSTLEFKFES</sequence>
<reference evidence="1" key="2">
    <citation type="submission" date="2022-01" db="EMBL/GenBank/DDBJ databases">
        <authorList>
            <person name="Yamashiro T."/>
            <person name="Shiraishi A."/>
            <person name="Satake H."/>
            <person name="Nakayama K."/>
        </authorList>
    </citation>
    <scope>NUCLEOTIDE SEQUENCE</scope>
</reference>